<protein>
    <submittedName>
        <fullName evidence="2">Uncharacterized protein</fullName>
    </submittedName>
</protein>
<dbReference type="AlphaFoldDB" id="A0A6A5ZNS5"/>
<name>A0A6A5ZNS5_9PLEO</name>
<dbReference type="EMBL" id="ML977313">
    <property type="protein sequence ID" value="KAF2120537.1"/>
    <property type="molecule type" value="Genomic_DNA"/>
</dbReference>
<accession>A0A6A5ZNS5</accession>
<organism evidence="2 3">
    <name type="scientific">Lophiotrema nucula</name>
    <dbReference type="NCBI Taxonomy" id="690887"/>
    <lineage>
        <taxon>Eukaryota</taxon>
        <taxon>Fungi</taxon>
        <taxon>Dikarya</taxon>
        <taxon>Ascomycota</taxon>
        <taxon>Pezizomycotina</taxon>
        <taxon>Dothideomycetes</taxon>
        <taxon>Pleosporomycetidae</taxon>
        <taxon>Pleosporales</taxon>
        <taxon>Lophiotremataceae</taxon>
        <taxon>Lophiotrema</taxon>
    </lineage>
</organism>
<evidence type="ECO:0000313" key="3">
    <source>
        <dbReference type="Proteomes" id="UP000799770"/>
    </source>
</evidence>
<reference evidence="2" key="1">
    <citation type="journal article" date="2020" name="Stud. Mycol.">
        <title>101 Dothideomycetes genomes: a test case for predicting lifestyles and emergence of pathogens.</title>
        <authorList>
            <person name="Haridas S."/>
            <person name="Albert R."/>
            <person name="Binder M."/>
            <person name="Bloem J."/>
            <person name="Labutti K."/>
            <person name="Salamov A."/>
            <person name="Andreopoulos B."/>
            <person name="Baker S."/>
            <person name="Barry K."/>
            <person name="Bills G."/>
            <person name="Bluhm B."/>
            <person name="Cannon C."/>
            <person name="Castanera R."/>
            <person name="Culley D."/>
            <person name="Daum C."/>
            <person name="Ezra D."/>
            <person name="Gonzalez J."/>
            <person name="Henrissat B."/>
            <person name="Kuo A."/>
            <person name="Liang C."/>
            <person name="Lipzen A."/>
            <person name="Lutzoni F."/>
            <person name="Magnuson J."/>
            <person name="Mondo S."/>
            <person name="Nolan M."/>
            <person name="Ohm R."/>
            <person name="Pangilinan J."/>
            <person name="Park H.-J."/>
            <person name="Ramirez L."/>
            <person name="Alfaro M."/>
            <person name="Sun H."/>
            <person name="Tritt A."/>
            <person name="Yoshinaga Y."/>
            <person name="Zwiers L.-H."/>
            <person name="Turgeon B."/>
            <person name="Goodwin S."/>
            <person name="Spatafora J."/>
            <person name="Crous P."/>
            <person name="Grigoriev I."/>
        </authorList>
    </citation>
    <scope>NUCLEOTIDE SEQUENCE</scope>
    <source>
        <strain evidence="2">CBS 627.86</strain>
    </source>
</reference>
<sequence>MGKGGSDGSGPGRAVTVPDSRRPWALINLRCHGAIPERQRTAASLCRGGETYKLDLELGEIEAKACASLVAAGSESGVWPSEPCVAMALRHNRRRSGPESAGENDPPRSRMPAAKRRTWVLRSDMGRAGRYTLPGPGLQTGASASALCLFCGVIERTGR</sequence>
<proteinExistence type="predicted"/>
<evidence type="ECO:0000313" key="2">
    <source>
        <dbReference type="EMBL" id="KAF2120537.1"/>
    </source>
</evidence>
<evidence type="ECO:0000256" key="1">
    <source>
        <dbReference type="SAM" id="MobiDB-lite"/>
    </source>
</evidence>
<dbReference type="Proteomes" id="UP000799770">
    <property type="component" value="Unassembled WGS sequence"/>
</dbReference>
<gene>
    <name evidence="2" type="ORF">BDV96DRAFT_268963</name>
</gene>
<feature type="region of interest" description="Disordered" evidence="1">
    <location>
        <begin position="90"/>
        <end position="113"/>
    </location>
</feature>
<keyword evidence="3" id="KW-1185">Reference proteome</keyword>